<reference evidence="3" key="2">
    <citation type="submission" date="2013-12" db="EMBL/GenBank/DDBJ databases">
        <authorList>
            <person name="Yu Y."/>
            <person name="Lee S."/>
            <person name="de Baynast K."/>
            <person name="Wissotski M."/>
            <person name="Liu L."/>
            <person name="Talag J."/>
            <person name="Goicoechea J."/>
            <person name="Angelova A."/>
            <person name="Jetty R."/>
            <person name="Kudrna D."/>
            <person name="Golser W."/>
            <person name="Rivera L."/>
            <person name="Zhang J."/>
            <person name="Wing R."/>
        </authorList>
    </citation>
    <scope>NUCLEOTIDE SEQUENCE</scope>
</reference>
<proteinExistence type="predicted"/>
<organism evidence="2 3">
    <name type="scientific">Leersia perrieri</name>
    <dbReference type="NCBI Taxonomy" id="77586"/>
    <lineage>
        <taxon>Eukaryota</taxon>
        <taxon>Viridiplantae</taxon>
        <taxon>Streptophyta</taxon>
        <taxon>Embryophyta</taxon>
        <taxon>Tracheophyta</taxon>
        <taxon>Spermatophyta</taxon>
        <taxon>Magnoliopsida</taxon>
        <taxon>Liliopsida</taxon>
        <taxon>Poales</taxon>
        <taxon>Poaceae</taxon>
        <taxon>BOP clade</taxon>
        <taxon>Oryzoideae</taxon>
        <taxon>Oryzeae</taxon>
        <taxon>Oryzinae</taxon>
        <taxon>Leersia</taxon>
    </lineage>
</organism>
<evidence type="ECO:0000313" key="2">
    <source>
        <dbReference type="EnsemblPlants" id="LPERR02G02590.2"/>
    </source>
</evidence>
<dbReference type="PANTHER" id="PTHR36478:SF10">
    <property type="entry name" value="ELYS-LIKE DOMAIN-CONTAINING PROTEIN"/>
    <property type="match status" value="1"/>
</dbReference>
<feature type="region of interest" description="Disordered" evidence="1">
    <location>
        <begin position="106"/>
        <end position="148"/>
    </location>
</feature>
<reference evidence="2 3" key="1">
    <citation type="submission" date="2012-08" db="EMBL/GenBank/DDBJ databases">
        <title>Oryza genome evolution.</title>
        <authorList>
            <person name="Wing R.A."/>
        </authorList>
    </citation>
    <scope>NUCLEOTIDE SEQUENCE</scope>
</reference>
<dbReference type="Gramene" id="LPERR02G02590.2">
    <property type="protein sequence ID" value="LPERR02G02590.2"/>
    <property type="gene ID" value="LPERR02G02590"/>
</dbReference>
<name>A0A0D9VBX9_9ORYZ</name>
<sequence length="148" mass="17360">MDEFFNVRHLECLVREGNLDQAYCYLYRFLPYQPQSMSIQAVTLLCFVHTHRFFAKIVAGKHHQIMPDKYKQYQRQSSGYTHADLRIRAITLSVLCDTIRASLDWKKKRGRRPSPNKHQMEESTSIEKGPDPKRQIKTGAFDEGNQLN</sequence>
<feature type="compositionally biased region" description="Basic residues" evidence="1">
    <location>
        <begin position="106"/>
        <end position="115"/>
    </location>
</feature>
<evidence type="ECO:0000313" key="3">
    <source>
        <dbReference type="Proteomes" id="UP000032180"/>
    </source>
</evidence>
<protein>
    <submittedName>
        <fullName evidence="2">Uncharacterized protein</fullName>
    </submittedName>
</protein>
<dbReference type="EnsemblPlants" id="LPERR02G02590.2">
    <property type="protein sequence ID" value="LPERR02G02590.2"/>
    <property type="gene ID" value="LPERR02G02590"/>
</dbReference>
<keyword evidence="3" id="KW-1185">Reference proteome</keyword>
<accession>A0A0D9VBX9</accession>
<reference evidence="2" key="3">
    <citation type="submission" date="2015-04" db="UniProtKB">
        <authorList>
            <consortium name="EnsemblPlants"/>
        </authorList>
    </citation>
    <scope>IDENTIFICATION</scope>
</reference>
<dbReference type="PANTHER" id="PTHR36478">
    <property type="entry name" value="OS04G0614237 PROTEIN-RELATED"/>
    <property type="match status" value="1"/>
</dbReference>
<evidence type="ECO:0000256" key="1">
    <source>
        <dbReference type="SAM" id="MobiDB-lite"/>
    </source>
</evidence>
<dbReference type="Proteomes" id="UP000032180">
    <property type="component" value="Chromosome 2"/>
</dbReference>
<dbReference type="AlphaFoldDB" id="A0A0D9VBX9"/>